<dbReference type="Pfam" id="PF01464">
    <property type="entry name" value="SLT"/>
    <property type="match status" value="1"/>
</dbReference>
<name>A0A1Y0I8R7_9GAMM</name>
<dbReference type="CDD" id="cd00254">
    <property type="entry name" value="LT-like"/>
    <property type="match status" value="1"/>
</dbReference>
<dbReference type="OrthoDB" id="92254at2"/>
<dbReference type="Gene3D" id="1.10.530.10">
    <property type="match status" value="1"/>
</dbReference>
<feature type="domain" description="Transglycosylase SLT" evidence="3">
    <location>
        <begin position="79"/>
        <end position="176"/>
    </location>
</feature>
<dbReference type="PANTHER" id="PTHR37423">
    <property type="entry name" value="SOLUBLE LYTIC MUREIN TRANSGLYCOSYLASE-RELATED"/>
    <property type="match status" value="1"/>
</dbReference>
<accession>A0A1Y0I8R7</accession>
<dbReference type="KEGG" id="ome:OLMES_2536"/>
<evidence type="ECO:0000256" key="1">
    <source>
        <dbReference type="ARBA" id="ARBA00007734"/>
    </source>
</evidence>
<dbReference type="EMBL" id="CP021425">
    <property type="protein sequence ID" value="ARU56589.1"/>
    <property type="molecule type" value="Genomic_DNA"/>
</dbReference>
<dbReference type="AlphaFoldDB" id="A0A1Y0I8R7"/>
<feature type="signal peptide" evidence="2">
    <location>
        <begin position="1"/>
        <end position="23"/>
    </location>
</feature>
<keyword evidence="5" id="KW-1185">Reference proteome</keyword>
<sequence length="192" mass="22326">MSLSPLLCFAFLISLFSSINSLAGQQLFDAELRDLLKNTITDNQSFADRYDAEVWLVDMSTRLEKFVKSPKQRLEWLELIHREANRAGVEPELVLAVIEIESHFNRFAISRVGAQGLMQVMPFWKKEIGRSEDNLTQVQTNLRYGCTILKHYIDKEKGNLTRALARYNGSLGKTWYPEKVMNAWEKNWFVNY</sequence>
<evidence type="ECO:0000313" key="5">
    <source>
        <dbReference type="Proteomes" id="UP000196027"/>
    </source>
</evidence>
<gene>
    <name evidence="4" type="ORF">OLMES_2536</name>
</gene>
<keyword evidence="2" id="KW-0732">Signal</keyword>
<comment type="similarity">
    <text evidence="1">Belongs to the transglycosylase Slt family.</text>
</comment>
<dbReference type="InterPro" id="IPR008258">
    <property type="entry name" value="Transglycosylase_SLT_dom_1"/>
</dbReference>
<dbReference type="SUPFAM" id="SSF53955">
    <property type="entry name" value="Lysozyme-like"/>
    <property type="match status" value="1"/>
</dbReference>
<feature type="chain" id="PRO_5012665835" evidence="2">
    <location>
        <begin position="24"/>
        <end position="192"/>
    </location>
</feature>
<organism evidence="4 5">
    <name type="scientific">Oleiphilus messinensis</name>
    <dbReference type="NCBI Taxonomy" id="141451"/>
    <lineage>
        <taxon>Bacteria</taxon>
        <taxon>Pseudomonadati</taxon>
        <taxon>Pseudomonadota</taxon>
        <taxon>Gammaproteobacteria</taxon>
        <taxon>Oceanospirillales</taxon>
        <taxon>Oleiphilaceae</taxon>
        <taxon>Oleiphilus</taxon>
    </lineage>
</organism>
<dbReference type="InterPro" id="IPR023346">
    <property type="entry name" value="Lysozyme-like_dom_sf"/>
</dbReference>
<dbReference type="Proteomes" id="UP000196027">
    <property type="component" value="Chromosome"/>
</dbReference>
<evidence type="ECO:0000313" key="4">
    <source>
        <dbReference type="EMBL" id="ARU56589.1"/>
    </source>
</evidence>
<evidence type="ECO:0000256" key="2">
    <source>
        <dbReference type="SAM" id="SignalP"/>
    </source>
</evidence>
<evidence type="ECO:0000259" key="3">
    <source>
        <dbReference type="Pfam" id="PF01464"/>
    </source>
</evidence>
<reference evidence="4 5" key="1">
    <citation type="submission" date="2017-05" db="EMBL/GenBank/DDBJ databases">
        <title>Genomic insights into alkan degradation activity of Oleiphilus messinensis.</title>
        <authorList>
            <person name="Kozyavkin S.A."/>
            <person name="Slesarev A.I."/>
            <person name="Golyshin P.N."/>
            <person name="Korzhenkov A."/>
            <person name="Golyshina O.N."/>
            <person name="Toshchakov S.V."/>
        </authorList>
    </citation>
    <scope>NUCLEOTIDE SEQUENCE [LARGE SCALE GENOMIC DNA]</scope>
    <source>
        <strain evidence="4 5">ME102</strain>
    </source>
</reference>
<dbReference type="PANTHER" id="PTHR37423:SF2">
    <property type="entry name" value="MEMBRANE-BOUND LYTIC MUREIN TRANSGLYCOSYLASE C"/>
    <property type="match status" value="1"/>
</dbReference>
<protein>
    <submittedName>
        <fullName evidence="4">Lytic murein transglycosylase</fullName>
    </submittedName>
</protein>
<proteinExistence type="inferred from homology"/>